<evidence type="ECO:0000256" key="3">
    <source>
        <dbReference type="ARBA" id="ARBA00004496"/>
    </source>
</evidence>
<name>A0A8S1GQ71_9PELO</name>
<keyword evidence="5" id="KW-0472">Membrane</keyword>
<evidence type="ECO:0000259" key="10">
    <source>
        <dbReference type="PROSITE" id="PS51886"/>
    </source>
</evidence>
<evidence type="ECO:0000313" key="11">
    <source>
        <dbReference type="EMBL" id="CAD6184753.1"/>
    </source>
</evidence>
<comment type="caution">
    <text evidence="11">The sequence shown here is derived from an EMBL/GenBank/DDBJ whole genome shotgun (WGS) entry which is preliminary data.</text>
</comment>
<sequence length="393" mass="43888">MGAEHSKTKSQNYVNLGKGRVDEVRAQLKRLGVGESLDLKSFEKVYPGLRQIGPNFIEKFGKNGHLPVSQVLNFADNMLSDHQSFSQALLTIFETPEETISVVTSLFGSQNDFSYGQIEALTQYWNSLQRHDSATFYKFFNEHPYFYQMSESVFSQLIFLKGVNLLPRTIGKVDLMDESAILMVCSNLPNDKQQEWTQLFSSVSHGSSFSRMMSAVNDAGPCVVTIESNSGNVFGFYASDGFHAGPNYLGNETCFLFQVRPQLRTFFATGRTRNYAYLNFQQQSLPNGLGLGGTGDVWPIFLHEEYGTGSSQANSSHFDKCHIAGEENFGIRKLEVWRVGAKPRSAHEDENGVISEKSILDKDPEARAMLEMAGRGLKSDAYRDPAPLLGENE</sequence>
<dbReference type="PROSITE" id="PS51886">
    <property type="entry name" value="TLDC"/>
    <property type="match status" value="1"/>
</dbReference>
<dbReference type="EMBL" id="CAJGYM010000001">
    <property type="protein sequence ID" value="CAD6184753.1"/>
    <property type="molecule type" value="Genomic_DNA"/>
</dbReference>
<dbReference type="OrthoDB" id="289228at2759"/>
<evidence type="ECO:0000256" key="2">
    <source>
        <dbReference type="ARBA" id="ARBA00004371"/>
    </source>
</evidence>
<keyword evidence="12" id="KW-1185">Reference proteome</keyword>
<dbReference type="PANTHER" id="PTHR23354:SF131">
    <property type="entry name" value="MTOR-ASSOCIATED PROTEIN MEAK7"/>
    <property type="match status" value="1"/>
</dbReference>
<feature type="domain" description="TLDc" evidence="10">
    <location>
        <begin position="174"/>
        <end position="340"/>
    </location>
</feature>
<dbReference type="Proteomes" id="UP000835052">
    <property type="component" value="Unassembled WGS sequence"/>
</dbReference>
<dbReference type="GO" id="GO:0005764">
    <property type="term" value="C:lysosome"/>
    <property type="evidence" value="ECO:0007669"/>
    <property type="project" value="UniProtKB-SubCell"/>
</dbReference>
<organism evidence="11 12">
    <name type="scientific">Caenorhabditis auriculariae</name>
    <dbReference type="NCBI Taxonomy" id="2777116"/>
    <lineage>
        <taxon>Eukaryota</taxon>
        <taxon>Metazoa</taxon>
        <taxon>Ecdysozoa</taxon>
        <taxon>Nematoda</taxon>
        <taxon>Chromadorea</taxon>
        <taxon>Rhabditida</taxon>
        <taxon>Rhabditina</taxon>
        <taxon>Rhabditomorpha</taxon>
        <taxon>Rhabditoidea</taxon>
        <taxon>Rhabditidae</taxon>
        <taxon>Peloderinae</taxon>
        <taxon>Caenorhabditis</taxon>
    </lineage>
</organism>
<protein>
    <recommendedName>
        <fullName evidence="7">MTOR-associated protein MEAK7</fullName>
    </recommendedName>
    <alternativeName>
        <fullName evidence="9">TBC/LysM-associated domain-containing protein 1</fullName>
    </alternativeName>
    <alternativeName>
        <fullName evidence="8">TLD domain-containing protein 1</fullName>
    </alternativeName>
</protein>
<keyword evidence="4" id="KW-0963">Cytoplasm</keyword>
<evidence type="ECO:0000256" key="7">
    <source>
        <dbReference type="ARBA" id="ARBA00039594"/>
    </source>
</evidence>
<proteinExistence type="predicted"/>
<evidence type="ECO:0000256" key="1">
    <source>
        <dbReference type="ARBA" id="ARBA00004370"/>
    </source>
</evidence>
<evidence type="ECO:0000313" key="12">
    <source>
        <dbReference type="Proteomes" id="UP000835052"/>
    </source>
</evidence>
<dbReference type="PANTHER" id="PTHR23354">
    <property type="entry name" value="NUCLEOLAR PROTEIN 7/ESTROGEN RECEPTOR COACTIVATOR-RELATED"/>
    <property type="match status" value="1"/>
</dbReference>
<evidence type="ECO:0000256" key="6">
    <source>
        <dbReference type="ARBA" id="ARBA00023228"/>
    </source>
</evidence>
<accession>A0A8S1GQ71</accession>
<gene>
    <name evidence="11" type="ORF">CAUJ_LOCUS672</name>
</gene>
<evidence type="ECO:0000256" key="5">
    <source>
        <dbReference type="ARBA" id="ARBA00023136"/>
    </source>
</evidence>
<dbReference type="GO" id="GO:0016020">
    <property type="term" value="C:membrane"/>
    <property type="evidence" value="ECO:0007669"/>
    <property type="project" value="UniProtKB-SubCell"/>
</dbReference>
<evidence type="ECO:0000256" key="8">
    <source>
        <dbReference type="ARBA" id="ARBA00041780"/>
    </source>
</evidence>
<dbReference type="GO" id="GO:0006979">
    <property type="term" value="P:response to oxidative stress"/>
    <property type="evidence" value="ECO:0007669"/>
    <property type="project" value="TreeGrafter"/>
</dbReference>
<evidence type="ECO:0000256" key="9">
    <source>
        <dbReference type="ARBA" id="ARBA00042134"/>
    </source>
</evidence>
<dbReference type="Pfam" id="PF07534">
    <property type="entry name" value="TLD"/>
    <property type="match status" value="1"/>
</dbReference>
<dbReference type="InterPro" id="IPR006571">
    <property type="entry name" value="TLDc_dom"/>
</dbReference>
<dbReference type="AlphaFoldDB" id="A0A8S1GQ71"/>
<dbReference type="GO" id="GO:0005634">
    <property type="term" value="C:nucleus"/>
    <property type="evidence" value="ECO:0007669"/>
    <property type="project" value="TreeGrafter"/>
</dbReference>
<dbReference type="SMART" id="SM00584">
    <property type="entry name" value="TLDc"/>
    <property type="match status" value="1"/>
</dbReference>
<comment type="subcellular location">
    <subcellularLocation>
        <location evidence="3">Cytoplasm</location>
    </subcellularLocation>
    <subcellularLocation>
        <location evidence="2">Lysosome</location>
    </subcellularLocation>
    <subcellularLocation>
        <location evidence="1">Membrane</location>
    </subcellularLocation>
</comment>
<evidence type="ECO:0000256" key="4">
    <source>
        <dbReference type="ARBA" id="ARBA00022490"/>
    </source>
</evidence>
<keyword evidence="6" id="KW-0458">Lysosome</keyword>
<reference evidence="11" key="1">
    <citation type="submission" date="2020-10" db="EMBL/GenBank/DDBJ databases">
        <authorList>
            <person name="Kikuchi T."/>
        </authorList>
    </citation>
    <scope>NUCLEOTIDE SEQUENCE</scope>
    <source>
        <strain evidence="11">NKZ352</strain>
    </source>
</reference>